<dbReference type="Pfam" id="PF00005">
    <property type="entry name" value="ABC_tran"/>
    <property type="match status" value="1"/>
</dbReference>
<dbReference type="GO" id="GO:0005524">
    <property type="term" value="F:ATP binding"/>
    <property type="evidence" value="ECO:0007669"/>
    <property type="project" value="UniProtKB-KW"/>
</dbReference>
<dbReference type="InterPro" id="IPR003593">
    <property type="entry name" value="AAA+_ATPase"/>
</dbReference>
<evidence type="ECO:0000256" key="4">
    <source>
        <dbReference type="ARBA" id="ARBA00022840"/>
    </source>
</evidence>
<organism evidence="6 7">
    <name type="scientific">Pseudaminobacter soli</name>
    <name type="common">ex Li et al. 2025</name>
    <dbReference type="NCBI Taxonomy" id="1295366"/>
    <lineage>
        <taxon>Bacteria</taxon>
        <taxon>Pseudomonadati</taxon>
        <taxon>Pseudomonadota</taxon>
        <taxon>Alphaproteobacteria</taxon>
        <taxon>Hyphomicrobiales</taxon>
        <taxon>Phyllobacteriaceae</taxon>
        <taxon>Pseudaminobacter</taxon>
    </lineage>
</organism>
<dbReference type="PANTHER" id="PTHR42788:SF13">
    <property type="entry name" value="ALIPHATIC SULFONATES IMPORT ATP-BINDING PROTEIN SSUB"/>
    <property type="match status" value="1"/>
</dbReference>
<keyword evidence="4 6" id="KW-0067">ATP-binding</keyword>
<dbReference type="PROSITE" id="PS00211">
    <property type="entry name" value="ABC_TRANSPORTER_1"/>
    <property type="match status" value="1"/>
</dbReference>
<comment type="caution">
    <text evidence="6">The sequence shown here is derived from an EMBL/GenBank/DDBJ whole genome shotgun (WGS) entry which is preliminary data.</text>
</comment>
<dbReference type="SUPFAM" id="SSF52540">
    <property type="entry name" value="P-loop containing nucleoside triphosphate hydrolases"/>
    <property type="match status" value="1"/>
</dbReference>
<dbReference type="OrthoDB" id="9807242at2"/>
<dbReference type="Gene3D" id="3.40.50.300">
    <property type="entry name" value="P-loop containing nucleotide triphosphate hydrolases"/>
    <property type="match status" value="1"/>
</dbReference>
<comment type="similarity">
    <text evidence="1">Belongs to the ABC transporter superfamily.</text>
</comment>
<evidence type="ECO:0000256" key="2">
    <source>
        <dbReference type="ARBA" id="ARBA00022448"/>
    </source>
</evidence>
<proteinExistence type="inferred from homology"/>
<dbReference type="InterPro" id="IPR027417">
    <property type="entry name" value="P-loop_NTPase"/>
</dbReference>
<evidence type="ECO:0000256" key="1">
    <source>
        <dbReference type="ARBA" id="ARBA00005417"/>
    </source>
</evidence>
<dbReference type="PROSITE" id="PS50893">
    <property type="entry name" value="ABC_TRANSPORTER_2"/>
    <property type="match status" value="1"/>
</dbReference>
<dbReference type="InterPro" id="IPR017871">
    <property type="entry name" value="ABC_transporter-like_CS"/>
</dbReference>
<keyword evidence="3" id="KW-0547">Nucleotide-binding</keyword>
<dbReference type="SMART" id="SM00382">
    <property type="entry name" value="AAA"/>
    <property type="match status" value="1"/>
</dbReference>
<dbReference type="InterPro" id="IPR003439">
    <property type="entry name" value="ABC_transporter-like_ATP-bd"/>
</dbReference>
<sequence>MEHAGPGRVETGSEDAQIVVSGVSHVYRPKHGRQVLALDDINLTVRRNEFVALLGPSGCGKSTLLYLTGGFLPVEQGTICVLGETVRKPGPDRGIVFQHFALFPWKTVRANVMYGLERKGVPRREAEVRAAEILVQVGLKGFEDSYPSQLSGGMRQRAAIARTLVLDPATLLMDEPFGALDAQTRNLMQIELLALWRRSPKAVVFVTHDVHEAVYLAERVVVMSARPGRIKAIVETGIDRSDPEFVKSRAFVEKVDEIWHLIHEEDGKAAP</sequence>
<dbReference type="PANTHER" id="PTHR42788">
    <property type="entry name" value="TAURINE IMPORT ATP-BINDING PROTEIN-RELATED"/>
    <property type="match status" value="1"/>
</dbReference>
<protein>
    <submittedName>
        <fullName evidence="6">ABC transporter ATP-binding protein</fullName>
    </submittedName>
</protein>
<keyword evidence="7" id="KW-1185">Reference proteome</keyword>
<reference evidence="6 7" key="1">
    <citation type="submission" date="2018-03" db="EMBL/GenBank/DDBJ databases">
        <title>The draft genome of Mesorhizobium soli JCM 19897.</title>
        <authorList>
            <person name="Li L."/>
            <person name="Liu L."/>
            <person name="Liang L."/>
            <person name="Wang T."/>
            <person name="Zhang X."/>
        </authorList>
    </citation>
    <scope>NUCLEOTIDE SEQUENCE [LARGE SCALE GENOMIC DNA]</scope>
    <source>
        <strain evidence="6 7">JCM 19897</strain>
    </source>
</reference>
<gene>
    <name evidence="6" type="ORF">C7I85_23630</name>
</gene>
<keyword evidence="2" id="KW-0813">Transport</keyword>
<dbReference type="AlphaFoldDB" id="A0A2P7S3B2"/>
<evidence type="ECO:0000256" key="3">
    <source>
        <dbReference type="ARBA" id="ARBA00022741"/>
    </source>
</evidence>
<dbReference type="CDD" id="cd03293">
    <property type="entry name" value="ABC_NrtD_SsuB_transporters"/>
    <property type="match status" value="1"/>
</dbReference>
<feature type="domain" description="ABC transporter" evidence="5">
    <location>
        <begin position="18"/>
        <end position="250"/>
    </location>
</feature>
<evidence type="ECO:0000313" key="7">
    <source>
        <dbReference type="Proteomes" id="UP000240653"/>
    </source>
</evidence>
<name>A0A2P7S3B2_9HYPH</name>
<evidence type="ECO:0000313" key="6">
    <source>
        <dbReference type="EMBL" id="PSJ56914.1"/>
    </source>
</evidence>
<dbReference type="EMBL" id="PXYL01000016">
    <property type="protein sequence ID" value="PSJ56914.1"/>
    <property type="molecule type" value="Genomic_DNA"/>
</dbReference>
<accession>A0A2P7S3B2</accession>
<dbReference type="GO" id="GO:0016887">
    <property type="term" value="F:ATP hydrolysis activity"/>
    <property type="evidence" value="ECO:0007669"/>
    <property type="project" value="InterPro"/>
</dbReference>
<evidence type="ECO:0000259" key="5">
    <source>
        <dbReference type="PROSITE" id="PS50893"/>
    </source>
</evidence>
<dbReference type="Proteomes" id="UP000240653">
    <property type="component" value="Unassembled WGS sequence"/>
</dbReference>
<dbReference type="InterPro" id="IPR050166">
    <property type="entry name" value="ABC_transporter_ATP-bind"/>
</dbReference>